<dbReference type="InterPro" id="IPR053137">
    <property type="entry name" value="NLR-like"/>
</dbReference>
<accession>A0A327Z584</accession>
<gene>
    <name evidence="4" type="ORF">B0I29_12129</name>
</gene>
<dbReference type="Gene3D" id="3.40.50.300">
    <property type="entry name" value="P-loop containing nucleotide triphosphate hydrolases"/>
    <property type="match status" value="1"/>
</dbReference>
<dbReference type="GO" id="GO:0043531">
    <property type="term" value="F:ADP binding"/>
    <property type="evidence" value="ECO:0007669"/>
    <property type="project" value="InterPro"/>
</dbReference>
<feature type="domain" description="DUF7779" evidence="3">
    <location>
        <begin position="335"/>
        <end position="422"/>
    </location>
</feature>
<feature type="domain" description="NB-ARC" evidence="2">
    <location>
        <begin position="119"/>
        <end position="257"/>
    </location>
</feature>
<sequence>MLEARNPRRLRTALLVGAVPVVVAIGSWLTNVLTSGWDPWLFAALAGVVTVSAVLTVAAERNYSLPAPVPAVPAPAGAPPAWVDVPPRSRHFTGRQELLTLLAHRPAESHGVTAIVPHALYGLGGVGKTHLAVEYAHRRHHQFDLVAWIPAEQPAALRSAYLRVAAAMGLPESDDVERTLALVRDGLRRGVPFRRWLMIFDNAEGPATLQAYLPEPAPPHSTGQVLITSRDRGWSGVADTIEVEVLHRDESVALLRKRNPVVDEADAVRLAEQLGDLPLALEQASAWIDASGTTLPHYLRLLSERTRDLLDANRPADYPASVAATWGVALERLSTTDSAAVRLLELTAFLAPEPVDRGMLRLGGGGVSPTALKEVLTDPLRLDQAMAHIGRLSLAKLDAGRGTIQLHRLMRAVVQAQVSPDRVDELRAAAQSLLATAEGAAGDETDPQTWAMHGRITPHLRFTGCLSSTNRQIQELVLRQLSYLHNRGDMKSCRDFAEEARDRWSERAGPDDENTLFAAFWLAGAARGLGDIGLSKVLLEEILGRARRSLGNDHPVTLRAANSYGANLRLAGDYRRAYQSDLLTLERCRVTYGPTGFWTAAVSNNLAIDLRNLGRFAEALAQNEETHALRLRTLGPGHLTTLFSQAACALDLYYLGRYQECLDIAETVIPLMKPLVESPDMYFSPGLRIQVIALTAAGEHAKAAALSRPLLDAYRTVRGVDHPDTIAIAMTTVNALRAGHPAESLTLVRATLALHQKVYGDDHPATLAALVNTAVTERRNGEYAAAAHHDEQAAGAVENVFGVQHWVTLCAGNGRAINHAIAGDHATSCRMLKQTYDTSVLVRGAGHPYTLACSANLAKANRRAGKWGAGLTPPYQLRRHAWAECPVELPLY</sequence>
<dbReference type="Pfam" id="PF25000">
    <property type="entry name" value="DUF7779"/>
    <property type="match status" value="1"/>
</dbReference>
<feature type="transmembrane region" description="Helical" evidence="1">
    <location>
        <begin position="12"/>
        <end position="34"/>
    </location>
</feature>
<dbReference type="AlphaFoldDB" id="A0A327Z584"/>
<proteinExistence type="predicted"/>
<evidence type="ECO:0000256" key="1">
    <source>
        <dbReference type="SAM" id="Phobius"/>
    </source>
</evidence>
<dbReference type="InterPro" id="IPR002182">
    <property type="entry name" value="NB-ARC"/>
</dbReference>
<evidence type="ECO:0000259" key="2">
    <source>
        <dbReference type="Pfam" id="PF00931"/>
    </source>
</evidence>
<protein>
    <submittedName>
        <fullName evidence="4">Tetratricopeptide repeat protein</fullName>
    </submittedName>
</protein>
<dbReference type="Pfam" id="PF00931">
    <property type="entry name" value="NB-ARC"/>
    <property type="match status" value="1"/>
</dbReference>
<keyword evidence="5" id="KW-1185">Reference proteome</keyword>
<dbReference type="InterPro" id="IPR056681">
    <property type="entry name" value="DUF7779"/>
</dbReference>
<dbReference type="EMBL" id="QLMJ01000021">
    <property type="protein sequence ID" value="RAK27933.1"/>
    <property type="molecule type" value="Genomic_DNA"/>
</dbReference>
<evidence type="ECO:0000259" key="3">
    <source>
        <dbReference type="Pfam" id="PF25000"/>
    </source>
</evidence>
<organism evidence="4 5">
    <name type="scientific">Actinoplanes lutulentus</name>
    <dbReference type="NCBI Taxonomy" id="1287878"/>
    <lineage>
        <taxon>Bacteria</taxon>
        <taxon>Bacillati</taxon>
        <taxon>Actinomycetota</taxon>
        <taxon>Actinomycetes</taxon>
        <taxon>Micromonosporales</taxon>
        <taxon>Micromonosporaceae</taxon>
        <taxon>Actinoplanes</taxon>
    </lineage>
</organism>
<dbReference type="SUPFAM" id="SSF48452">
    <property type="entry name" value="TPR-like"/>
    <property type="match status" value="3"/>
</dbReference>
<dbReference type="Gene3D" id="1.25.40.10">
    <property type="entry name" value="Tetratricopeptide repeat domain"/>
    <property type="match status" value="2"/>
</dbReference>
<comment type="caution">
    <text evidence="4">The sequence shown here is derived from an EMBL/GenBank/DDBJ whole genome shotgun (WGS) entry which is preliminary data.</text>
</comment>
<dbReference type="InterPro" id="IPR011990">
    <property type="entry name" value="TPR-like_helical_dom_sf"/>
</dbReference>
<dbReference type="Pfam" id="PF13424">
    <property type="entry name" value="TPR_12"/>
    <property type="match status" value="2"/>
</dbReference>
<dbReference type="PANTHER" id="PTHR46082:SF6">
    <property type="entry name" value="AAA+ ATPASE DOMAIN-CONTAINING PROTEIN-RELATED"/>
    <property type="match status" value="1"/>
</dbReference>
<evidence type="ECO:0000313" key="5">
    <source>
        <dbReference type="Proteomes" id="UP000249341"/>
    </source>
</evidence>
<reference evidence="4 5" key="1">
    <citation type="submission" date="2018-06" db="EMBL/GenBank/DDBJ databases">
        <title>Genomic Encyclopedia of Type Strains, Phase III (KMG-III): the genomes of soil and plant-associated and newly described type strains.</title>
        <authorList>
            <person name="Whitman W."/>
        </authorList>
    </citation>
    <scope>NUCLEOTIDE SEQUENCE [LARGE SCALE GENOMIC DNA]</scope>
    <source>
        <strain evidence="4 5">CGMCC 4.7090</strain>
    </source>
</reference>
<keyword evidence="1" id="KW-1133">Transmembrane helix</keyword>
<dbReference type="PANTHER" id="PTHR46082">
    <property type="entry name" value="ATP/GTP-BINDING PROTEIN-RELATED"/>
    <property type="match status" value="1"/>
</dbReference>
<dbReference type="Proteomes" id="UP000249341">
    <property type="component" value="Unassembled WGS sequence"/>
</dbReference>
<dbReference type="NCBIfam" id="NF040586">
    <property type="entry name" value="FxSxx_TPR"/>
    <property type="match status" value="1"/>
</dbReference>
<dbReference type="SUPFAM" id="SSF52540">
    <property type="entry name" value="P-loop containing nucleoside triphosphate hydrolases"/>
    <property type="match status" value="1"/>
</dbReference>
<keyword evidence="1" id="KW-0812">Transmembrane</keyword>
<dbReference type="InterPro" id="IPR027417">
    <property type="entry name" value="P-loop_NTPase"/>
</dbReference>
<evidence type="ECO:0000313" key="4">
    <source>
        <dbReference type="EMBL" id="RAK27933.1"/>
    </source>
</evidence>
<keyword evidence="1" id="KW-0472">Membrane</keyword>
<name>A0A327Z584_9ACTN</name>